<dbReference type="eggNOG" id="arCOG09752">
    <property type="taxonomic scope" value="Archaea"/>
</dbReference>
<dbReference type="RefSeq" id="WP_007979460.1">
    <property type="nucleotide sequence ID" value="NZ_AEMG01000009.1"/>
</dbReference>
<proteinExistence type="predicted"/>
<dbReference type="STRING" id="797209.GCA_000376445_02723"/>
<keyword evidence="1" id="KW-0472">Membrane</keyword>
<gene>
    <name evidence="3" type="ORF">SAMN05444342_2275</name>
    <name evidence="2" type="ORF">ZOD2009_10360</name>
</gene>
<keyword evidence="1" id="KW-0812">Transmembrane</keyword>
<sequence>MATNRSAYGRKSQSAPLGIKIICVLGALGALGSFLRGLGVLFSSPIGLIVGAIVIVFAVAKLAVVWGLWTLKSWAWTLTIIVYGLSLLMDVFRFFTGHLAAFFGIVVGGLLLAYVYSKRDYYK</sequence>
<dbReference type="Proteomes" id="UP000184203">
    <property type="component" value="Unassembled WGS sequence"/>
</dbReference>
<evidence type="ECO:0000313" key="2">
    <source>
        <dbReference type="EMBL" id="EFW91873.1"/>
    </source>
</evidence>
<organism evidence="2 4">
    <name type="scientific">Haladaptatus paucihalophilus DX253</name>
    <dbReference type="NCBI Taxonomy" id="797209"/>
    <lineage>
        <taxon>Archaea</taxon>
        <taxon>Methanobacteriati</taxon>
        <taxon>Methanobacteriota</taxon>
        <taxon>Stenosarchaea group</taxon>
        <taxon>Halobacteria</taxon>
        <taxon>Halobacteriales</taxon>
        <taxon>Haladaptataceae</taxon>
        <taxon>Haladaptatus</taxon>
    </lineage>
</organism>
<dbReference type="EMBL" id="AEMG01000009">
    <property type="protein sequence ID" value="EFW91873.1"/>
    <property type="molecule type" value="Genomic_DNA"/>
</dbReference>
<dbReference type="PATRIC" id="fig|797209.4.peg.2034"/>
<dbReference type="EMBL" id="FRAN01000003">
    <property type="protein sequence ID" value="SHK81731.1"/>
    <property type="molecule type" value="Genomic_DNA"/>
</dbReference>
<name>E7QTE4_HALPU</name>
<feature type="transmembrane region" description="Helical" evidence="1">
    <location>
        <begin position="48"/>
        <end position="69"/>
    </location>
</feature>
<evidence type="ECO:0000313" key="3">
    <source>
        <dbReference type="EMBL" id="SHK81731.1"/>
    </source>
</evidence>
<dbReference type="Proteomes" id="UP000003751">
    <property type="component" value="Unassembled WGS sequence"/>
</dbReference>
<reference evidence="2 4" key="1">
    <citation type="journal article" date="2014" name="ISME J.">
        <title>Trehalose/2-sulfotrehalose biosynthesis and glycine-betaine uptake are widely spread mechanisms for osmoadaptation in the Halobacteriales.</title>
        <authorList>
            <person name="Youssef N.H."/>
            <person name="Savage-Ashlock K.N."/>
            <person name="McCully A.L."/>
            <person name="Luedtke B."/>
            <person name="Shaw E.I."/>
            <person name="Hoff W.D."/>
            <person name="Elshahed M.S."/>
        </authorList>
    </citation>
    <scope>NUCLEOTIDE SEQUENCE [LARGE SCALE GENOMIC DNA]</scope>
    <source>
        <strain evidence="2 4">DX253</strain>
    </source>
</reference>
<dbReference type="OrthoDB" id="248739at2157"/>
<feature type="transmembrane region" description="Helical" evidence="1">
    <location>
        <begin position="21"/>
        <end position="42"/>
    </location>
</feature>
<protein>
    <submittedName>
        <fullName evidence="3">Predicted membrane protein</fullName>
    </submittedName>
</protein>
<evidence type="ECO:0000313" key="5">
    <source>
        <dbReference type="Proteomes" id="UP000184203"/>
    </source>
</evidence>
<reference evidence="3" key="2">
    <citation type="submission" date="2016-11" db="EMBL/GenBank/DDBJ databases">
        <authorList>
            <person name="Jaros S."/>
            <person name="Januszkiewicz K."/>
            <person name="Wedrychowicz H."/>
        </authorList>
    </citation>
    <scope>NUCLEOTIDE SEQUENCE [LARGE SCALE GENOMIC DNA]</scope>
    <source>
        <strain evidence="3">DX253</strain>
    </source>
</reference>
<evidence type="ECO:0000256" key="1">
    <source>
        <dbReference type="SAM" id="Phobius"/>
    </source>
</evidence>
<reference evidence="5" key="3">
    <citation type="submission" date="2016-11" db="EMBL/GenBank/DDBJ databases">
        <authorList>
            <person name="Varghese N."/>
            <person name="Submissions S."/>
        </authorList>
    </citation>
    <scope>NUCLEOTIDE SEQUENCE [LARGE SCALE GENOMIC DNA]</scope>
    <source>
        <strain evidence="5">DX253</strain>
    </source>
</reference>
<accession>E7QTE4</accession>
<dbReference type="AlphaFoldDB" id="E7QTE4"/>
<feature type="transmembrane region" description="Helical" evidence="1">
    <location>
        <begin position="98"/>
        <end position="117"/>
    </location>
</feature>
<evidence type="ECO:0000313" key="4">
    <source>
        <dbReference type="Proteomes" id="UP000003751"/>
    </source>
</evidence>
<keyword evidence="5" id="KW-1185">Reference proteome</keyword>
<keyword evidence="1" id="KW-1133">Transmembrane helix</keyword>